<dbReference type="PANTHER" id="PTHR43031:SF1">
    <property type="entry name" value="PYRIDINE NUCLEOTIDE-DISULPHIDE OXIDOREDUCTASE"/>
    <property type="match status" value="1"/>
</dbReference>
<evidence type="ECO:0000256" key="1">
    <source>
        <dbReference type="SAM" id="Phobius"/>
    </source>
</evidence>
<keyword evidence="1" id="KW-1133">Transmembrane helix</keyword>
<dbReference type="EMBL" id="AP027079">
    <property type="protein sequence ID" value="BDU68600.1"/>
    <property type="molecule type" value="Genomic_DNA"/>
</dbReference>
<evidence type="ECO:0000313" key="3">
    <source>
        <dbReference type="EMBL" id="BDU68600.1"/>
    </source>
</evidence>
<keyword evidence="1" id="KW-0812">Transmembrane</keyword>
<dbReference type="SMART" id="SM00450">
    <property type="entry name" value="RHOD"/>
    <property type="match status" value="1"/>
</dbReference>
<reference evidence="4" key="1">
    <citation type="journal article" date="2023" name="Int. J. Syst. Evol. Microbiol.">
        <title>Mesoterricola silvestris gen. nov., sp. nov., Mesoterricola sediminis sp. nov., Geothrix oryzae sp. nov., Geothrix edaphica sp. nov., Geothrix rubra sp. nov., and Geothrix limicola sp. nov., six novel members of Acidobacteriota isolated from soils.</title>
        <authorList>
            <person name="Itoh H."/>
            <person name="Sugisawa Y."/>
            <person name="Mise K."/>
            <person name="Xu Z."/>
            <person name="Kuniyasu M."/>
            <person name="Ushijima N."/>
            <person name="Kawano K."/>
            <person name="Kobayashi E."/>
            <person name="Shiratori Y."/>
            <person name="Masuda Y."/>
            <person name="Senoo K."/>
        </authorList>
    </citation>
    <scope>NUCLEOTIDE SEQUENCE [LARGE SCALE GENOMIC DNA]</scope>
    <source>
        <strain evidence="4">Red222</strain>
    </source>
</reference>
<proteinExistence type="predicted"/>
<dbReference type="PROSITE" id="PS50206">
    <property type="entry name" value="RHODANESE_3"/>
    <property type="match status" value="1"/>
</dbReference>
<accession>A0ABM8DNP7</accession>
<keyword evidence="1" id="KW-0472">Membrane</keyword>
<feature type="transmembrane region" description="Helical" evidence="1">
    <location>
        <begin position="6"/>
        <end position="22"/>
    </location>
</feature>
<dbReference type="Gene3D" id="3.40.250.10">
    <property type="entry name" value="Rhodanese-like domain"/>
    <property type="match status" value="1"/>
</dbReference>
<dbReference type="CDD" id="cd00158">
    <property type="entry name" value="RHOD"/>
    <property type="match status" value="1"/>
</dbReference>
<dbReference type="Pfam" id="PF00581">
    <property type="entry name" value="Rhodanese"/>
    <property type="match status" value="1"/>
</dbReference>
<protein>
    <recommendedName>
        <fullName evidence="2">Rhodanese domain-containing protein</fullName>
    </recommendedName>
</protein>
<gene>
    <name evidence="3" type="ORF">GETHOR_07010</name>
</gene>
<dbReference type="Proteomes" id="UP001242010">
    <property type="component" value="Chromosome"/>
</dbReference>
<keyword evidence="4" id="KW-1185">Reference proteome</keyword>
<feature type="domain" description="Rhodanese" evidence="2">
    <location>
        <begin position="36"/>
        <end position="115"/>
    </location>
</feature>
<evidence type="ECO:0000259" key="2">
    <source>
        <dbReference type="PROSITE" id="PS50206"/>
    </source>
</evidence>
<dbReference type="PANTHER" id="PTHR43031">
    <property type="entry name" value="FAD-DEPENDENT OXIDOREDUCTASE"/>
    <property type="match status" value="1"/>
</dbReference>
<dbReference type="InterPro" id="IPR001763">
    <property type="entry name" value="Rhodanese-like_dom"/>
</dbReference>
<name>A0ABM8DNP7_9BACT</name>
<dbReference type="SUPFAM" id="SSF52821">
    <property type="entry name" value="Rhodanese/Cell cycle control phosphatase"/>
    <property type="match status" value="1"/>
</dbReference>
<dbReference type="InterPro" id="IPR050229">
    <property type="entry name" value="GlpE_sulfurtransferase"/>
</dbReference>
<sequence length="119" mass="13405">MSLILEYWIYLIPLIAVGYFLWSRRSMPATEVKALLERGAQVVDVRTTAEFKGQAHPRAINIPLDQLEARAMELDRTRPVLVCCETGSRSGFGVSVLKRAGFAEVANLGSWRRIRTLLD</sequence>
<dbReference type="RefSeq" id="WP_286355235.1">
    <property type="nucleotide sequence ID" value="NZ_AP027079.1"/>
</dbReference>
<organism evidence="3 4">
    <name type="scientific">Geothrix oryzae</name>
    <dbReference type="NCBI Taxonomy" id="2927975"/>
    <lineage>
        <taxon>Bacteria</taxon>
        <taxon>Pseudomonadati</taxon>
        <taxon>Acidobacteriota</taxon>
        <taxon>Holophagae</taxon>
        <taxon>Holophagales</taxon>
        <taxon>Holophagaceae</taxon>
        <taxon>Geothrix</taxon>
    </lineage>
</organism>
<dbReference type="InterPro" id="IPR036873">
    <property type="entry name" value="Rhodanese-like_dom_sf"/>
</dbReference>
<evidence type="ECO:0000313" key="4">
    <source>
        <dbReference type="Proteomes" id="UP001242010"/>
    </source>
</evidence>